<dbReference type="Pfam" id="PF00486">
    <property type="entry name" value="Trans_reg_C"/>
    <property type="match status" value="1"/>
</dbReference>
<dbReference type="Gene3D" id="1.10.10.10">
    <property type="entry name" value="Winged helix-like DNA-binding domain superfamily/Winged helix DNA-binding domain"/>
    <property type="match status" value="1"/>
</dbReference>
<proteinExistence type="predicted"/>
<feature type="DNA-binding region" description="OmpR/PhoB-type" evidence="2">
    <location>
        <begin position="1"/>
        <end position="82"/>
    </location>
</feature>
<comment type="caution">
    <text evidence="4">The sequence shown here is derived from an EMBL/GenBank/DDBJ whole genome shotgun (WGS) entry which is preliminary data.</text>
</comment>
<dbReference type="InterPro" id="IPR001867">
    <property type="entry name" value="OmpR/PhoB-type_DNA-bd"/>
</dbReference>
<dbReference type="GO" id="GO:0006355">
    <property type="term" value="P:regulation of DNA-templated transcription"/>
    <property type="evidence" value="ECO:0007669"/>
    <property type="project" value="InterPro"/>
</dbReference>
<accession>A0A418WJM8</accession>
<dbReference type="CDD" id="cd00383">
    <property type="entry name" value="trans_reg_C"/>
    <property type="match status" value="1"/>
</dbReference>
<evidence type="ECO:0000313" key="4">
    <source>
        <dbReference type="EMBL" id="RJF90261.1"/>
    </source>
</evidence>
<evidence type="ECO:0000259" key="3">
    <source>
        <dbReference type="PROSITE" id="PS51755"/>
    </source>
</evidence>
<dbReference type="SMART" id="SM00862">
    <property type="entry name" value="Trans_reg_C"/>
    <property type="match status" value="1"/>
</dbReference>
<keyword evidence="5" id="KW-1185">Reference proteome</keyword>
<feature type="domain" description="OmpR/PhoB-type" evidence="3">
    <location>
        <begin position="1"/>
        <end position="82"/>
    </location>
</feature>
<dbReference type="SUPFAM" id="SSF46894">
    <property type="entry name" value="C-terminal effector domain of the bipartite response regulators"/>
    <property type="match status" value="1"/>
</dbReference>
<evidence type="ECO:0000256" key="2">
    <source>
        <dbReference type="PROSITE-ProRule" id="PRU01091"/>
    </source>
</evidence>
<dbReference type="PROSITE" id="PS51755">
    <property type="entry name" value="OMPR_PHOB"/>
    <property type="match status" value="1"/>
</dbReference>
<organism evidence="4 5">
    <name type="scientific">Sphingomonas cavernae</name>
    <dbReference type="NCBI Taxonomy" id="2320861"/>
    <lineage>
        <taxon>Bacteria</taxon>
        <taxon>Pseudomonadati</taxon>
        <taxon>Pseudomonadota</taxon>
        <taxon>Alphaproteobacteria</taxon>
        <taxon>Sphingomonadales</taxon>
        <taxon>Sphingomonadaceae</taxon>
        <taxon>Sphingomonas</taxon>
    </lineage>
</organism>
<gene>
    <name evidence="4" type="ORF">D3876_08255</name>
</gene>
<dbReference type="Proteomes" id="UP000286100">
    <property type="component" value="Unassembled WGS sequence"/>
</dbReference>
<protein>
    <submittedName>
        <fullName evidence="4">Winged helix family transcriptional regulator</fullName>
    </submittedName>
</protein>
<keyword evidence="1 2" id="KW-0238">DNA-binding</keyword>
<dbReference type="GO" id="GO:0000160">
    <property type="term" value="P:phosphorelay signal transduction system"/>
    <property type="evidence" value="ECO:0007669"/>
    <property type="project" value="InterPro"/>
</dbReference>
<evidence type="ECO:0000256" key="1">
    <source>
        <dbReference type="ARBA" id="ARBA00023125"/>
    </source>
</evidence>
<dbReference type="InterPro" id="IPR016032">
    <property type="entry name" value="Sig_transdc_resp-reg_C-effctor"/>
</dbReference>
<dbReference type="OrthoDB" id="9802426at2"/>
<dbReference type="GO" id="GO:0003677">
    <property type="term" value="F:DNA binding"/>
    <property type="evidence" value="ECO:0007669"/>
    <property type="project" value="UniProtKB-UniRule"/>
</dbReference>
<name>A0A418WJM8_9SPHN</name>
<dbReference type="AlphaFoldDB" id="A0A418WJM8"/>
<sequence length="93" mass="10685">MYRGDRVTLTSTEFHLAFVLLSNLSWPLSRHYLLEAVWGRNPDLQTRTLDSHISKIRTKLGLRPEREYRLTPICSHGYRLKAMLGHAAIPGAL</sequence>
<reference evidence="4 5" key="1">
    <citation type="submission" date="2018-09" db="EMBL/GenBank/DDBJ databases">
        <authorList>
            <person name="Zhu H."/>
        </authorList>
    </citation>
    <scope>NUCLEOTIDE SEQUENCE [LARGE SCALE GENOMIC DNA]</scope>
    <source>
        <strain evidence="4 5">K2R01-6</strain>
    </source>
</reference>
<evidence type="ECO:0000313" key="5">
    <source>
        <dbReference type="Proteomes" id="UP000286100"/>
    </source>
</evidence>
<dbReference type="EMBL" id="QYUM01000003">
    <property type="protein sequence ID" value="RJF90261.1"/>
    <property type="molecule type" value="Genomic_DNA"/>
</dbReference>
<dbReference type="InterPro" id="IPR036388">
    <property type="entry name" value="WH-like_DNA-bd_sf"/>
</dbReference>